<dbReference type="AlphaFoldDB" id="A0A9W6F1M3"/>
<dbReference type="PROSITE" id="PS51782">
    <property type="entry name" value="LYSM"/>
    <property type="match status" value="1"/>
</dbReference>
<dbReference type="Pfam" id="PF01476">
    <property type="entry name" value="LysM"/>
    <property type="match status" value="1"/>
</dbReference>
<dbReference type="PANTHER" id="PTHR20932">
    <property type="entry name" value="LYSM AND PUTATIVE PEPTIDOGLYCAN-BINDING DOMAIN-CONTAINING PROTEIN"/>
    <property type="match status" value="1"/>
</dbReference>
<dbReference type="CDD" id="cd00118">
    <property type="entry name" value="LysM"/>
    <property type="match status" value="1"/>
</dbReference>
<protein>
    <recommendedName>
        <fullName evidence="2">LysM domain-containing protein</fullName>
    </recommendedName>
</protein>
<dbReference type="SUPFAM" id="SSF81383">
    <property type="entry name" value="F-box domain"/>
    <property type="match status" value="1"/>
</dbReference>
<feature type="domain" description="LysM" evidence="2">
    <location>
        <begin position="109"/>
        <end position="153"/>
    </location>
</feature>
<dbReference type="Proteomes" id="UP001165080">
    <property type="component" value="Unassembled WGS sequence"/>
</dbReference>
<keyword evidence="4" id="KW-1185">Reference proteome</keyword>
<feature type="region of interest" description="Disordered" evidence="1">
    <location>
        <begin position="195"/>
        <end position="219"/>
    </location>
</feature>
<evidence type="ECO:0000313" key="4">
    <source>
        <dbReference type="Proteomes" id="UP001165080"/>
    </source>
</evidence>
<dbReference type="Gene3D" id="3.10.350.10">
    <property type="entry name" value="LysM domain"/>
    <property type="match status" value="1"/>
</dbReference>
<name>A0A9W6F1M3_9CHLO</name>
<accession>A0A9W6F1M3</accession>
<dbReference type="OrthoDB" id="538216at2759"/>
<dbReference type="InterPro" id="IPR045030">
    <property type="entry name" value="LYSM1-4"/>
</dbReference>
<dbReference type="InterPro" id="IPR036779">
    <property type="entry name" value="LysM_dom_sf"/>
</dbReference>
<dbReference type="InterPro" id="IPR036047">
    <property type="entry name" value="F-box-like_dom_sf"/>
</dbReference>
<dbReference type="PANTHER" id="PTHR20932:SF8">
    <property type="entry name" value="LD22649P"/>
    <property type="match status" value="1"/>
</dbReference>
<reference evidence="3 4" key="1">
    <citation type="journal article" date="2023" name="Commun. Biol.">
        <title>Reorganization of the ancestral sex-determining regions during the evolution of trioecy in Pleodorina starrii.</title>
        <authorList>
            <person name="Takahashi K."/>
            <person name="Suzuki S."/>
            <person name="Kawai-Toyooka H."/>
            <person name="Yamamoto K."/>
            <person name="Hamaji T."/>
            <person name="Ootsuki R."/>
            <person name="Yamaguchi H."/>
            <person name="Kawachi M."/>
            <person name="Higashiyama T."/>
            <person name="Nozaki H."/>
        </authorList>
    </citation>
    <scope>NUCLEOTIDE SEQUENCE [LARGE SCALE GENOMIC DNA]</scope>
    <source>
        <strain evidence="3 4">NIES-4479</strain>
    </source>
</reference>
<comment type="caution">
    <text evidence="3">The sequence shown here is derived from an EMBL/GenBank/DDBJ whole genome shotgun (WGS) entry which is preliminary data.</text>
</comment>
<dbReference type="EMBL" id="BRXU01000007">
    <property type="protein sequence ID" value="GLC53037.1"/>
    <property type="molecule type" value="Genomic_DNA"/>
</dbReference>
<feature type="compositionally biased region" description="Gly residues" evidence="1">
    <location>
        <begin position="200"/>
        <end position="213"/>
    </location>
</feature>
<feature type="region of interest" description="Disordered" evidence="1">
    <location>
        <begin position="1"/>
        <end position="32"/>
    </location>
</feature>
<proteinExistence type="predicted"/>
<sequence>MTSRWSVLGQMSREPEAHTPDTSSRIVHSQVSSKDASDPAYVAITLALSRLSPQGLGQCRAVCKLWREAASGPEVRRAAFMQHWRLAGLVGEPRNPSLFDTAGLGHFVRRHAVARGDTLTGLAVRHGCGVTAIMRLNNLITHHSLHSREAVFLPVSSPSEVAGSHALFEYCRIACREFLVLLSGAEAEAARKAEAQLHGADGGQEGSGGGGGDGGRRTGQEEALQGKLVALLGRSRQLDEATARFYLIDAGWCLKKALELYEQDLRWETCSPGRCRRRRGPLLPLPE</sequence>
<dbReference type="SUPFAM" id="SSF54106">
    <property type="entry name" value="LysM domain"/>
    <property type="match status" value="1"/>
</dbReference>
<gene>
    <name evidence="3" type="primary">PLEST002344</name>
    <name evidence="3" type="ORF">PLESTB_000701200</name>
</gene>
<dbReference type="InterPro" id="IPR018392">
    <property type="entry name" value="LysM"/>
</dbReference>
<evidence type="ECO:0000259" key="2">
    <source>
        <dbReference type="PROSITE" id="PS51782"/>
    </source>
</evidence>
<organism evidence="3 4">
    <name type="scientific">Pleodorina starrii</name>
    <dbReference type="NCBI Taxonomy" id="330485"/>
    <lineage>
        <taxon>Eukaryota</taxon>
        <taxon>Viridiplantae</taxon>
        <taxon>Chlorophyta</taxon>
        <taxon>core chlorophytes</taxon>
        <taxon>Chlorophyceae</taxon>
        <taxon>CS clade</taxon>
        <taxon>Chlamydomonadales</taxon>
        <taxon>Volvocaceae</taxon>
        <taxon>Pleodorina</taxon>
    </lineage>
</organism>
<evidence type="ECO:0000313" key="3">
    <source>
        <dbReference type="EMBL" id="GLC53037.1"/>
    </source>
</evidence>
<feature type="compositionally biased region" description="Polar residues" evidence="1">
    <location>
        <begin position="20"/>
        <end position="32"/>
    </location>
</feature>
<evidence type="ECO:0000256" key="1">
    <source>
        <dbReference type="SAM" id="MobiDB-lite"/>
    </source>
</evidence>